<keyword evidence="3" id="KW-1185">Reference proteome</keyword>
<feature type="chain" id="PRO_5045622790" description="Carboxypeptidase regulatory-like domain-containing protein" evidence="1">
    <location>
        <begin position="28"/>
        <end position="223"/>
    </location>
</feature>
<evidence type="ECO:0008006" key="4">
    <source>
        <dbReference type="Google" id="ProtNLM"/>
    </source>
</evidence>
<evidence type="ECO:0000313" key="2">
    <source>
        <dbReference type="EMBL" id="WAX58591.1"/>
    </source>
</evidence>
<gene>
    <name evidence="2" type="ORF">M6B22_07450</name>
</gene>
<sequence>MGVVRRAAIGIAVAALSVSSLSGTAGARPVLGTAFAYRGIQVHAACGAALGSITVRDWYTSSGVGTHRVELDGTRVGFVHRSAVTGGDGYRFTGVAAGRHVVEFSATEGAAVRRAVTVCPASVTISHAQRLTRGTALTVVGRVRDGSGRPVQHARLKLYARVPGGTFHLVGVVHTSQHGAARLRVRPTRTVEYRWIYRGDAHHARAKSPIRTVHVVPRQHQQP</sequence>
<dbReference type="EMBL" id="CP097463">
    <property type="protein sequence ID" value="WAX58591.1"/>
    <property type="molecule type" value="Genomic_DNA"/>
</dbReference>
<dbReference type="Proteomes" id="UP001164693">
    <property type="component" value="Chromosome"/>
</dbReference>
<proteinExistence type="predicted"/>
<organism evidence="2 3">
    <name type="scientific">Jatrophihabitans cynanchi</name>
    <dbReference type="NCBI Taxonomy" id="2944128"/>
    <lineage>
        <taxon>Bacteria</taxon>
        <taxon>Bacillati</taxon>
        <taxon>Actinomycetota</taxon>
        <taxon>Actinomycetes</taxon>
        <taxon>Jatrophihabitantales</taxon>
        <taxon>Jatrophihabitantaceae</taxon>
        <taxon>Jatrophihabitans</taxon>
    </lineage>
</organism>
<feature type="signal peptide" evidence="1">
    <location>
        <begin position="1"/>
        <end position="27"/>
    </location>
</feature>
<dbReference type="RefSeq" id="WP_269445130.1">
    <property type="nucleotide sequence ID" value="NZ_CP097463.1"/>
</dbReference>
<protein>
    <recommendedName>
        <fullName evidence="4">Carboxypeptidase regulatory-like domain-containing protein</fullName>
    </recommendedName>
</protein>
<evidence type="ECO:0000256" key="1">
    <source>
        <dbReference type="SAM" id="SignalP"/>
    </source>
</evidence>
<accession>A0ABY7K5P5</accession>
<dbReference type="SUPFAM" id="SSF49482">
    <property type="entry name" value="Aromatic compound dioxygenase"/>
    <property type="match status" value="1"/>
</dbReference>
<evidence type="ECO:0000313" key="3">
    <source>
        <dbReference type="Proteomes" id="UP001164693"/>
    </source>
</evidence>
<dbReference type="InterPro" id="IPR015889">
    <property type="entry name" value="Intradiol_dOase_core"/>
</dbReference>
<keyword evidence="1" id="KW-0732">Signal</keyword>
<reference evidence="2" key="1">
    <citation type="submission" date="2022-05" db="EMBL/GenBank/DDBJ databases">
        <title>Jatrophihabitans sp. SB3-54 whole genome sequence.</title>
        <authorList>
            <person name="Suh M.K."/>
            <person name="Eom M.K."/>
            <person name="Kim J.S."/>
            <person name="Kim H.S."/>
            <person name="Do H.E."/>
            <person name="Shin Y.K."/>
            <person name="Lee J.-S."/>
        </authorList>
    </citation>
    <scope>NUCLEOTIDE SEQUENCE</scope>
    <source>
        <strain evidence="2">SB3-54</strain>
    </source>
</reference>
<name>A0ABY7K5P5_9ACTN</name>